<feature type="chain" id="PRO_5036953516" evidence="1">
    <location>
        <begin position="30"/>
        <end position="111"/>
    </location>
</feature>
<evidence type="ECO:0000313" key="2">
    <source>
        <dbReference type="EMBL" id="MBS3647907.1"/>
    </source>
</evidence>
<keyword evidence="3" id="KW-1185">Reference proteome</keyword>
<protein>
    <submittedName>
        <fullName evidence="2">Uncharacterized protein</fullName>
    </submittedName>
</protein>
<keyword evidence="1" id="KW-0732">Signal</keyword>
<name>A0A942E3M8_9HYPH</name>
<organism evidence="2 3">
    <name type="scientific">Pseudaminobacter soli</name>
    <name type="common">ex Zhang et al. 2022</name>
    <dbReference type="NCBI Taxonomy" id="2831468"/>
    <lineage>
        <taxon>Bacteria</taxon>
        <taxon>Pseudomonadati</taxon>
        <taxon>Pseudomonadota</taxon>
        <taxon>Alphaproteobacteria</taxon>
        <taxon>Hyphomicrobiales</taxon>
        <taxon>Phyllobacteriaceae</taxon>
        <taxon>Pseudaminobacter</taxon>
    </lineage>
</organism>
<comment type="caution">
    <text evidence="2">The sequence shown here is derived from an EMBL/GenBank/DDBJ whole genome shotgun (WGS) entry which is preliminary data.</text>
</comment>
<proteinExistence type="predicted"/>
<dbReference type="RefSeq" id="WP_188253469.1">
    <property type="nucleotide sequence ID" value="NZ_JABVCF010000002.1"/>
</dbReference>
<evidence type="ECO:0000313" key="3">
    <source>
        <dbReference type="Proteomes" id="UP000680348"/>
    </source>
</evidence>
<reference evidence="2" key="1">
    <citation type="submission" date="2021-04" db="EMBL/GenBank/DDBJ databases">
        <title>Pseudaminobacter soli sp. nov., isolated from paddy soil contaminated by heavy metals.</title>
        <authorList>
            <person name="Zhang K."/>
        </authorList>
    </citation>
    <scope>NUCLEOTIDE SEQUENCE</scope>
    <source>
        <strain evidence="2">19-2017</strain>
    </source>
</reference>
<evidence type="ECO:0000256" key="1">
    <source>
        <dbReference type="SAM" id="SignalP"/>
    </source>
</evidence>
<gene>
    <name evidence="2" type="ORF">KEU06_04595</name>
</gene>
<dbReference type="AlphaFoldDB" id="A0A942E3M8"/>
<dbReference type="EMBL" id="JAGWCR010000002">
    <property type="protein sequence ID" value="MBS3647907.1"/>
    <property type="molecule type" value="Genomic_DNA"/>
</dbReference>
<dbReference type="Proteomes" id="UP000680348">
    <property type="component" value="Unassembled WGS sequence"/>
</dbReference>
<sequence length="111" mass="11649">MATSKMFGNKRWRLLAGVAALVISGAAVAAEIAYPLEGERLALVAPQIGAAVSSINPAQPSQDETERFADAPYGVDAMVTGPVSAAFKQQQERLGCAEAEWPNIPTGCYPD</sequence>
<feature type="signal peptide" evidence="1">
    <location>
        <begin position="1"/>
        <end position="29"/>
    </location>
</feature>
<accession>A0A942E3M8</accession>